<dbReference type="Gene3D" id="3.20.20.150">
    <property type="entry name" value="Divalent-metal-dependent TIM barrel enzymes"/>
    <property type="match status" value="1"/>
</dbReference>
<dbReference type="InterPro" id="IPR013022">
    <property type="entry name" value="Xyl_isomerase-like_TIM-brl"/>
</dbReference>
<dbReference type="SUPFAM" id="SSF51658">
    <property type="entry name" value="Xylose isomerase-like"/>
    <property type="match status" value="1"/>
</dbReference>
<keyword evidence="2" id="KW-0413">Isomerase</keyword>
<evidence type="ECO:0000313" key="2">
    <source>
        <dbReference type="EMBL" id="MBP1935612.1"/>
    </source>
</evidence>
<dbReference type="PANTHER" id="PTHR12110">
    <property type="entry name" value="HYDROXYPYRUVATE ISOMERASE"/>
    <property type="match status" value="1"/>
</dbReference>
<dbReference type="Proteomes" id="UP001519273">
    <property type="component" value="Unassembled WGS sequence"/>
</dbReference>
<accession>A0ABS4GZA4</accession>
<dbReference type="Pfam" id="PF01261">
    <property type="entry name" value="AP_endonuc_2"/>
    <property type="match status" value="1"/>
</dbReference>
<sequence>MAKVGIQLYTLRDQLENDFLGTLKKVAELGYSGVEFAGYYGHSAEELKSILDELGLIALGSHISYERLLTALDEEIAYNKVLGNYRLIIPWLKDPVSMWNDIVPDFTRIGEACHAQGVELLYHNHDFEFTGKIEGRPLFDALFEAVPEAVMKVELDTCWVTFAGYDAVQYIGKYEGRLPLIHLKDMVKRDNGSALTVELGQGIVDLKSIADAAVKAGVEWLVVEQDECTNPPLESIATSMEWIKRYVQEGGQLDDIN</sequence>
<dbReference type="PANTHER" id="PTHR12110:SF41">
    <property type="entry name" value="INOSOSE DEHYDRATASE"/>
    <property type="match status" value="1"/>
</dbReference>
<dbReference type="InterPro" id="IPR036237">
    <property type="entry name" value="Xyl_isomerase-like_sf"/>
</dbReference>
<dbReference type="EMBL" id="JAGGKP010000001">
    <property type="protein sequence ID" value="MBP1935612.1"/>
    <property type="molecule type" value="Genomic_DNA"/>
</dbReference>
<evidence type="ECO:0000313" key="3">
    <source>
        <dbReference type="Proteomes" id="UP001519273"/>
    </source>
</evidence>
<evidence type="ECO:0000259" key="1">
    <source>
        <dbReference type="Pfam" id="PF01261"/>
    </source>
</evidence>
<dbReference type="GO" id="GO:0016853">
    <property type="term" value="F:isomerase activity"/>
    <property type="evidence" value="ECO:0007669"/>
    <property type="project" value="UniProtKB-KW"/>
</dbReference>
<protein>
    <submittedName>
        <fullName evidence="2">Sugar phosphate isomerase/epimerase</fullName>
    </submittedName>
</protein>
<name>A0ABS4GZA4_9BACL</name>
<reference evidence="2 3" key="1">
    <citation type="submission" date="2021-03" db="EMBL/GenBank/DDBJ databases">
        <title>Genomic Encyclopedia of Type Strains, Phase IV (KMG-IV): sequencing the most valuable type-strain genomes for metagenomic binning, comparative biology and taxonomic classification.</title>
        <authorList>
            <person name="Goeker M."/>
        </authorList>
    </citation>
    <scope>NUCLEOTIDE SEQUENCE [LARGE SCALE GENOMIC DNA]</scope>
    <source>
        <strain evidence="2 3">DSM 23491</strain>
    </source>
</reference>
<proteinExistence type="predicted"/>
<comment type="caution">
    <text evidence="2">The sequence shown here is derived from an EMBL/GenBank/DDBJ whole genome shotgun (WGS) entry which is preliminary data.</text>
</comment>
<organism evidence="2 3">
    <name type="scientific">Paenibacillus sediminis</name>
    <dbReference type="NCBI Taxonomy" id="664909"/>
    <lineage>
        <taxon>Bacteria</taxon>
        <taxon>Bacillati</taxon>
        <taxon>Bacillota</taxon>
        <taxon>Bacilli</taxon>
        <taxon>Bacillales</taxon>
        <taxon>Paenibacillaceae</taxon>
        <taxon>Paenibacillus</taxon>
    </lineage>
</organism>
<gene>
    <name evidence="2" type="ORF">J2Z20_000473</name>
</gene>
<feature type="domain" description="Xylose isomerase-like TIM barrel" evidence="1">
    <location>
        <begin position="23"/>
        <end position="245"/>
    </location>
</feature>
<dbReference type="InterPro" id="IPR050312">
    <property type="entry name" value="IolE/XylAMocC-like"/>
</dbReference>
<keyword evidence="3" id="KW-1185">Reference proteome</keyword>
<dbReference type="RefSeq" id="WP_209845003.1">
    <property type="nucleotide sequence ID" value="NZ_CBCRVE010000001.1"/>
</dbReference>